<feature type="transmembrane region" description="Helical" evidence="7">
    <location>
        <begin position="697"/>
        <end position="716"/>
    </location>
</feature>
<feature type="transmembrane region" description="Helical" evidence="7">
    <location>
        <begin position="516"/>
        <end position="534"/>
    </location>
</feature>
<dbReference type="GO" id="GO:0016020">
    <property type="term" value="C:membrane"/>
    <property type="evidence" value="ECO:0007669"/>
    <property type="project" value="UniProtKB-SubCell"/>
</dbReference>
<keyword evidence="11" id="KW-1185">Reference proteome</keyword>
<evidence type="ECO:0000256" key="5">
    <source>
        <dbReference type="ARBA" id="ARBA00034125"/>
    </source>
</evidence>
<accession>A0A366RLL1</accession>
<dbReference type="EMBL" id="QKXC01000136">
    <property type="protein sequence ID" value="RBR17185.1"/>
    <property type="molecule type" value="Genomic_DNA"/>
</dbReference>
<comment type="subcellular location">
    <subcellularLocation>
        <location evidence="1">Membrane</location>
        <topology evidence="1">Multi-pass membrane protein</topology>
    </subcellularLocation>
</comment>
<dbReference type="Pfam" id="PF12821">
    <property type="entry name" value="ThrE_2"/>
    <property type="match status" value="1"/>
</dbReference>
<keyword evidence="4 7" id="KW-0472">Membrane</keyword>
<feature type="compositionally biased region" description="Basic residues" evidence="6">
    <location>
        <begin position="341"/>
        <end position="351"/>
    </location>
</feature>
<feature type="domain" description="Threonine/Serine exporter ThrE" evidence="9">
    <location>
        <begin position="657"/>
        <end position="804"/>
    </location>
</feature>
<reference evidence="10 11" key="1">
    <citation type="submission" date="2018-06" db="EMBL/GenBank/DDBJ databases">
        <title>Fusarium incarnatum-equiseti species complex species 28.</title>
        <authorList>
            <person name="Gardiner D.M."/>
        </authorList>
    </citation>
    <scope>NUCLEOTIDE SEQUENCE [LARGE SCALE GENOMIC DNA]</scope>
    <source>
        <strain evidence="10 11">FIESC_28</strain>
    </source>
</reference>
<feature type="transmembrane region" description="Helical" evidence="7">
    <location>
        <begin position="491"/>
        <end position="510"/>
    </location>
</feature>
<feature type="region of interest" description="Disordered" evidence="6">
    <location>
        <begin position="1"/>
        <end position="237"/>
    </location>
</feature>
<evidence type="ECO:0000259" key="8">
    <source>
        <dbReference type="Pfam" id="PF06738"/>
    </source>
</evidence>
<evidence type="ECO:0000313" key="11">
    <source>
        <dbReference type="Proteomes" id="UP000253153"/>
    </source>
</evidence>
<protein>
    <recommendedName>
        <fullName evidence="12">Threonine/serine exporter-like N-terminal domain-containing protein</fullName>
    </recommendedName>
</protein>
<evidence type="ECO:0008006" key="12">
    <source>
        <dbReference type="Google" id="ProtNLM"/>
    </source>
</evidence>
<keyword evidence="2 7" id="KW-0812">Transmembrane</keyword>
<evidence type="ECO:0000256" key="4">
    <source>
        <dbReference type="ARBA" id="ARBA00023136"/>
    </source>
</evidence>
<evidence type="ECO:0000259" key="9">
    <source>
        <dbReference type="Pfam" id="PF12821"/>
    </source>
</evidence>
<feature type="compositionally biased region" description="Basic and acidic residues" evidence="6">
    <location>
        <begin position="168"/>
        <end position="189"/>
    </location>
</feature>
<proteinExistence type="inferred from homology"/>
<feature type="transmembrane region" description="Helical" evidence="7">
    <location>
        <begin position="649"/>
        <end position="666"/>
    </location>
</feature>
<feature type="transmembrane region" description="Helical" evidence="7">
    <location>
        <begin position="780"/>
        <end position="807"/>
    </location>
</feature>
<feature type="compositionally biased region" description="Polar residues" evidence="6">
    <location>
        <begin position="352"/>
        <end position="361"/>
    </location>
</feature>
<feature type="compositionally biased region" description="Polar residues" evidence="6">
    <location>
        <begin position="274"/>
        <end position="295"/>
    </location>
</feature>
<feature type="compositionally biased region" description="Pro residues" evidence="6">
    <location>
        <begin position="59"/>
        <end position="71"/>
    </location>
</feature>
<dbReference type="InterPro" id="IPR051361">
    <property type="entry name" value="ThrE/Ser_Exporter"/>
</dbReference>
<comment type="similarity">
    <text evidence="5">Belongs to the ThrE exporter (TC 2.A.79) family.</text>
</comment>
<feature type="region of interest" description="Disordered" evidence="6">
    <location>
        <begin position="263"/>
        <end position="301"/>
    </location>
</feature>
<dbReference type="RefSeq" id="XP_031015208.1">
    <property type="nucleotide sequence ID" value="XM_031160830.1"/>
</dbReference>
<organism evidence="10 11">
    <name type="scientific">Fusarium coffeatum</name>
    <dbReference type="NCBI Taxonomy" id="231269"/>
    <lineage>
        <taxon>Eukaryota</taxon>
        <taxon>Fungi</taxon>
        <taxon>Dikarya</taxon>
        <taxon>Ascomycota</taxon>
        <taxon>Pezizomycotina</taxon>
        <taxon>Sordariomycetes</taxon>
        <taxon>Hypocreomycetidae</taxon>
        <taxon>Hypocreales</taxon>
        <taxon>Nectriaceae</taxon>
        <taxon>Fusarium</taxon>
        <taxon>Fusarium incarnatum-equiseti species complex</taxon>
    </lineage>
</organism>
<evidence type="ECO:0000256" key="2">
    <source>
        <dbReference type="ARBA" id="ARBA00022692"/>
    </source>
</evidence>
<feature type="compositionally biased region" description="Basic and acidic residues" evidence="6">
    <location>
        <begin position="107"/>
        <end position="139"/>
    </location>
</feature>
<feature type="region of interest" description="Disordered" evidence="6">
    <location>
        <begin position="322"/>
        <end position="361"/>
    </location>
</feature>
<evidence type="ECO:0000313" key="10">
    <source>
        <dbReference type="EMBL" id="RBR17185.1"/>
    </source>
</evidence>
<feature type="domain" description="Threonine/serine exporter-like N-terminal" evidence="8">
    <location>
        <begin position="383"/>
        <end position="628"/>
    </location>
</feature>
<feature type="compositionally biased region" description="Basic and acidic residues" evidence="6">
    <location>
        <begin position="1"/>
        <end position="11"/>
    </location>
</feature>
<comment type="caution">
    <text evidence="10">The sequence shown here is derived from an EMBL/GenBank/DDBJ whole genome shotgun (WGS) entry which is preliminary data.</text>
</comment>
<dbReference type="PANTHER" id="PTHR31082">
    <property type="entry name" value="PHEROMONE-REGULATED MEMBRANE PROTEIN 10"/>
    <property type="match status" value="1"/>
</dbReference>
<dbReference type="InterPro" id="IPR010619">
    <property type="entry name" value="ThrE-like_N"/>
</dbReference>
<dbReference type="InterPro" id="IPR024528">
    <property type="entry name" value="ThrE_2"/>
</dbReference>
<sequence length="819" mass="88251">MEGSSRDIKDDPDLEVGPEPPKPTVAGNGSGNPPSPQTAAAALKKDRARVRFNSNAAANPPPTSTNPPSTPQAPGVTRPRPSLLRGPSAEAVKTLSDAKDGDDDSDPESKEAMVAARERARIMADNIHRDSSAIDRDSLESSAAGTPGYDSPFSIPLQDLTEAGTSKDGFHKLPSEDKEGHGLKDEAFKLVRAHTMRFGPSAGSGSDSPEDKEGKGKGKQHEERTLTELNDGNFDGVLYDVPAPEQYRGSVLSQLLKLYKPPEPSFKGTHHRAASTSSVISDGTPTVQGTPSGASTPRRKWYEANKSQDTLANLIEASSRLANPVDAAGGDKDKDKDKTKKNGKKPQRPANRRTQSANRLSGLWQQQEARITVHIAETLARQDYIIKLCRALMLFGAPTHRLEEYLSMTARVLEIDGQFLYLPGCMIISFDDKSTHTTEVRIVRTGQGIDLGKLKDVHLIYKEVMHDVCGVEEATEKLENLMKRKDKFHKWLRVVMFGLMSATAAPFSFGARLIDLPLIFAFGCLIGLLQLIVAPNSALYSNVFEVSSTVLVSFLARTFGSIKKDGEEIFCFGALAQGGIVMLLPGYMVLCSALELQSRAIVPGSIRIVYAVIYSLFLGFGITVGSALYGLFNSAPSNTTQCADAMNPYYAFLFVPPFVVSLCIIYQAKWRQMPVMVIVSFAGYMVNYWSAQKFISSPQISSTLGAFAVGLLANLYSRIRHGVAAAILIPAVFCQVPGSLASTGGLLSGLKVANAITNATGEVEGTSSVQFTPGLSPDNLVFSVAASMIQIAIGIAVGLFMSSLLIYPLGKRRSALFSF</sequence>
<evidence type="ECO:0000256" key="1">
    <source>
        <dbReference type="ARBA" id="ARBA00004141"/>
    </source>
</evidence>
<feature type="transmembrane region" description="Helical" evidence="7">
    <location>
        <begin position="574"/>
        <end position="596"/>
    </location>
</feature>
<name>A0A366RLL1_9HYPO</name>
<feature type="transmembrane region" description="Helical" evidence="7">
    <location>
        <begin position="723"/>
        <end position="741"/>
    </location>
</feature>
<evidence type="ECO:0000256" key="7">
    <source>
        <dbReference type="SAM" id="Phobius"/>
    </source>
</evidence>
<dbReference type="AlphaFoldDB" id="A0A366RLL1"/>
<feature type="transmembrane region" description="Helical" evidence="7">
    <location>
        <begin position="673"/>
        <end position="691"/>
    </location>
</feature>
<feature type="compositionally biased region" description="Basic and acidic residues" evidence="6">
    <location>
        <begin position="209"/>
        <end position="226"/>
    </location>
</feature>
<gene>
    <name evidence="10" type="ORF">FIESC28_06687</name>
</gene>
<evidence type="ECO:0000256" key="3">
    <source>
        <dbReference type="ARBA" id="ARBA00022989"/>
    </source>
</evidence>
<dbReference type="Pfam" id="PF06738">
    <property type="entry name" value="ThrE"/>
    <property type="match status" value="1"/>
</dbReference>
<feature type="compositionally biased region" description="Basic and acidic residues" evidence="6">
    <location>
        <begin position="329"/>
        <end position="340"/>
    </location>
</feature>
<feature type="transmembrane region" description="Helical" evidence="7">
    <location>
        <begin position="608"/>
        <end position="629"/>
    </location>
</feature>
<dbReference type="GO" id="GO:0022857">
    <property type="term" value="F:transmembrane transporter activity"/>
    <property type="evidence" value="ECO:0007669"/>
    <property type="project" value="InterPro"/>
</dbReference>
<keyword evidence="3 7" id="KW-1133">Transmembrane helix</keyword>
<evidence type="ECO:0000256" key="6">
    <source>
        <dbReference type="SAM" id="MobiDB-lite"/>
    </source>
</evidence>
<dbReference type="PANTHER" id="PTHR31082:SF4">
    <property type="entry name" value="PHEROMONE-REGULATED MEMBRANE PROTEIN 10"/>
    <property type="match status" value="1"/>
</dbReference>
<dbReference type="OrthoDB" id="413008at2759"/>
<dbReference type="Proteomes" id="UP000253153">
    <property type="component" value="Unassembled WGS sequence"/>
</dbReference>
<dbReference type="GeneID" id="41996126"/>